<keyword evidence="6 7" id="KW-0413">Isomerase</keyword>
<proteinExistence type="inferred from homology"/>
<dbReference type="Proteomes" id="UP000075360">
    <property type="component" value="Unassembled WGS sequence"/>
</dbReference>
<dbReference type="SUPFAM" id="SSF50621">
    <property type="entry name" value="Alanine racemase C-terminal domain-like"/>
    <property type="match status" value="1"/>
</dbReference>
<dbReference type="InterPro" id="IPR000821">
    <property type="entry name" value="Ala_racemase"/>
</dbReference>
<name>A0A149TXK1_9PROT</name>
<evidence type="ECO:0000313" key="12">
    <source>
        <dbReference type="Proteomes" id="UP000075360"/>
    </source>
</evidence>
<evidence type="ECO:0000256" key="2">
    <source>
        <dbReference type="ARBA" id="ARBA00001933"/>
    </source>
</evidence>
<dbReference type="SMART" id="SM01005">
    <property type="entry name" value="Ala_racemase_C"/>
    <property type="match status" value="1"/>
</dbReference>
<dbReference type="InterPro" id="IPR009006">
    <property type="entry name" value="Ala_racemase/Decarboxylase_C"/>
</dbReference>
<feature type="binding site" evidence="7 9">
    <location>
        <position position="142"/>
    </location>
    <ligand>
        <name>substrate</name>
    </ligand>
</feature>
<dbReference type="Pfam" id="PF01168">
    <property type="entry name" value="Ala_racemase_N"/>
    <property type="match status" value="1"/>
</dbReference>
<evidence type="ECO:0000256" key="7">
    <source>
        <dbReference type="HAMAP-Rule" id="MF_01201"/>
    </source>
</evidence>
<evidence type="ECO:0000256" key="6">
    <source>
        <dbReference type="ARBA" id="ARBA00023235"/>
    </source>
</evidence>
<dbReference type="PROSITE" id="PS00395">
    <property type="entry name" value="ALANINE_RACEMASE"/>
    <property type="match status" value="1"/>
</dbReference>
<keyword evidence="5 7" id="KW-0663">Pyridoxal phosphate</keyword>
<gene>
    <name evidence="11" type="ORF">AD948_12910</name>
</gene>
<dbReference type="InterPro" id="IPR020622">
    <property type="entry name" value="Ala_racemase_pyridoxalP-BS"/>
</dbReference>
<dbReference type="PRINTS" id="PR00992">
    <property type="entry name" value="ALARACEMASE"/>
</dbReference>
<feature type="active site" description="Proton acceptor; specific for L-alanine" evidence="7">
    <location>
        <position position="263"/>
    </location>
</feature>
<accession>A0A149TXK1</accession>
<dbReference type="GO" id="GO:0005829">
    <property type="term" value="C:cytosol"/>
    <property type="evidence" value="ECO:0007669"/>
    <property type="project" value="TreeGrafter"/>
</dbReference>
<dbReference type="CDD" id="cd00430">
    <property type="entry name" value="PLPDE_III_AR"/>
    <property type="match status" value="1"/>
</dbReference>
<dbReference type="Gene3D" id="2.40.37.10">
    <property type="entry name" value="Lyase, Ornithine Decarboxylase, Chain A, domain 1"/>
    <property type="match status" value="1"/>
</dbReference>
<comment type="catalytic activity">
    <reaction evidence="1 7">
        <text>L-alanine = D-alanine</text>
        <dbReference type="Rhea" id="RHEA:20249"/>
        <dbReference type="ChEBI" id="CHEBI:57416"/>
        <dbReference type="ChEBI" id="CHEBI:57972"/>
        <dbReference type="EC" id="5.1.1.1"/>
    </reaction>
</comment>
<dbReference type="PANTHER" id="PTHR30511">
    <property type="entry name" value="ALANINE RACEMASE"/>
    <property type="match status" value="1"/>
</dbReference>
<dbReference type="EC" id="5.1.1.1" evidence="4 7"/>
<dbReference type="GO" id="GO:0030170">
    <property type="term" value="F:pyridoxal phosphate binding"/>
    <property type="evidence" value="ECO:0007669"/>
    <property type="project" value="UniProtKB-UniRule"/>
</dbReference>
<comment type="function">
    <text evidence="7">Catalyzes the interconversion of L-alanine and D-alanine. May also act on other amino acids.</text>
</comment>
<dbReference type="Pfam" id="PF00842">
    <property type="entry name" value="Ala_racemase_C"/>
    <property type="match status" value="1"/>
</dbReference>
<evidence type="ECO:0000313" key="11">
    <source>
        <dbReference type="EMBL" id="KXV57893.1"/>
    </source>
</evidence>
<sequence>MSIPPQNGWEGGRLLIDLAAIAANYMILHSLAGPQTEAGAAVKANAYGLGLAEIAPVLYEAGCRTFFVAHLAEGVALRSLIAPDSRIFVLHGPPPDTAPAFLAHNLLPVLNSLPQIQEWQALAQNEKSALPAALQLDTGMSRFGLTEDDVNALSHNNGLAGIETILVMSHLACADTPEHPLNRHQLDTFERLRKRLPPAPASLSASSGIFLGPEWRFDLVRPGAALYGINPTPGQPNPMQPVIRLQARVIQTRHVPAGAHVGYGATFVTQRPTNIALLGIGYGDGFPRRLGGKGVAVFPEQPDIKLPIIGRISMDSLAVDITDLAGLPPAPGVAFDLIGPHNPLDETAFLADTIGYELLTDLGSRYHRTHHDPRKG</sequence>
<evidence type="ECO:0000256" key="8">
    <source>
        <dbReference type="PIRSR" id="PIRSR600821-50"/>
    </source>
</evidence>
<dbReference type="OrthoDB" id="9813814at2"/>
<dbReference type="GO" id="GO:0030632">
    <property type="term" value="P:D-alanine biosynthetic process"/>
    <property type="evidence" value="ECO:0007669"/>
    <property type="project" value="UniProtKB-UniRule"/>
</dbReference>
<evidence type="ECO:0000259" key="10">
    <source>
        <dbReference type="SMART" id="SM01005"/>
    </source>
</evidence>
<comment type="pathway">
    <text evidence="7">Amino-acid biosynthesis; D-alanine biosynthesis; D-alanine from L-alanine: step 1/1.</text>
</comment>
<reference evidence="11 12" key="1">
    <citation type="submission" date="2015-06" db="EMBL/GenBank/DDBJ databases">
        <title>Improved classification and identification of acetic acid bacteria using matrix-assisted laser desorption/ionization time-of-flight mass spectrometry; Gluconobacter nephelii and Gluconobacter uchimurae are later heterotypic synonyms of Gluconobacter japonicus and Gluconobacter oxydans, respectively.</title>
        <authorList>
            <person name="Li L."/>
            <person name="Cleenwerck I."/>
            <person name="De Vuyst L."/>
            <person name="Vandamme P."/>
        </authorList>
    </citation>
    <scope>NUCLEOTIDE SEQUENCE [LARGE SCALE GENOMIC DNA]</scope>
    <source>
        <strain evidence="11 12">LMG 23690</strain>
    </source>
</reference>
<comment type="similarity">
    <text evidence="3 7">Belongs to the alanine racemase family.</text>
</comment>
<organism evidence="11 12">
    <name type="scientific">Acetobacter senegalensis</name>
    <dbReference type="NCBI Taxonomy" id="446692"/>
    <lineage>
        <taxon>Bacteria</taxon>
        <taxon>Pseudomonadati</taxon>
        <taxon>Pseudomonadota</taxon>
        <taxon>Alphaproteobacteria</taxon>
        <taxon>Acetobacterales</taxon>
        <taxon>Acetobacteraceae</taxon>
        <taxon>Acetobacter</taxon>
    </lineage>
</organism>
<evidence type="ECO:0000256" key="4">
    <source>
        <dbReference type="ARBA" id="ARBA00013089"/>
    </source>
</evidence>
<evidence type="ECO:0000256" key="3">
    <source>
        <dbReference type="ARBA" id="ARBA00007880"/>
    </source>
</evidence>
<protein>
    <recommendedName>
        <fullName evidence="4 7">Alanine racemase</fullName>
        <ecNumber evidence="4 7">5.1.1.1</ecNumber>
    </recommendedName>
</protein>
<dbReference type="PANTHER" id="PTHR30511:SF0">
    <property type="entry name" value="ALANINE RACEMASE, CATABOLIC-RELATED"/>
    <property type="match status" value="1"/>
</dbReference>
<feature type="active site" description="Proton acceptor; specific for D-alanine" evidence="7">
    <location>
        <position position="43"/>
    </location>
</feature>
<dbReference type="InterPro" id="IPR029066">
    <property type="entry name" value="PLP-binding_barrel"/>
</dbReference>
<feature type="modified residue" description="N6-(pyridoxal phosphate)lysine" evidence="7 8">
    <location>
        <position position="43"/>
    </location>
</feature>
<dbReference type="Gene3D" id="3.20.20.10">
    <property type="entry name" value="Alanine racemase"/>
    <property type="match status" value="1"/>
</dbReference>
<dbReference type="SUPFAM" id="SSF51419">
    <property type="entry name" value="PLP-binding barrel"/>
    <property type="match status" value="1"/>
</dbReference>
<dbReference type="PATRIC" id="fig|446692.4.peg.1702"/>
<comment type="cofactor">
    <cofactor evidence="2 7 8">
        <name>pyridoxal 5'-phosphate</name>
        <dbReference type="ChEBI" id="CHEBI:597326"/>
    </cofactor>
</comment>
<evidence type="ECO:0000256" key="9">
    <source>
        <dbReference type="PIRSR" id="PIRSR600821-52"/>
    </source>
</evidence>
<dbReference type="EMBL" id="LHZU01000141">
    <property type="protein sequence ID" value="KXV57893.1"/>
    <property type="molecule type" value="Genomic_DNA"/>
</dbReference>
<dbReference type="UniPathway" id="UPA00042">
    <property type="reaction ID" value="UER00497"/>
</dbReference>
<comment type="caution">
    <text evidence="11">The sequence shown here is derived from an EMBL/GenBank/DDBJ whole genome shotgun (WGS) entry which is preliminary data.</text>
</comment>
<dbReference type="InterPro" id="IPR001608">
    <property type="entry name" value="Ala_racemase_N"/>
</dbReference>
<evidence type="ECO:0000256" key="1">
    <source>
        <dbReference type="ARBA" id="ARBA00000316"/>
    </source>
</evidence>
<evidence type="ECO:0000256" key="5">
    <source>
        <dbReference type="ARBA" id="ARBA00022898"/>
    </source>
</evidence>
<dbReference type="NCBIfam" id="TIGR00492">
    <property type="entry name" value="alr"/>
    <property type="match status" value="1"/>
</dbReference>
<dbReference type="AlphaFoldDB" id="A0A149TXK1"/>
<dbReference type="GO" id="GO:0008784">
    <property type="term" value="F:alanine racemase activity"/>
    <property type="evidence" value="ECO:0007669"/>
    <property type="project" value="UniProtKB-UniRule"/>
</dbReference>
<dbReference type="HAMAP" id="MF_01201">
    <property type="entry name" value="Ala_racemase"/>
    <property type="match status" value="1"/>
</dbReference>
<dbReference type="RefSeq" id="WP_061472286.1">
    <property type="nucleotide sequence ID" value="NZ_LHZU01000141.1"/>
</dbReference>
<feature type="binding site" evidence="7 9">
    <location>
        <position position="314"/>
    </location>
    <ligand>
        <name>substrate</name>
    </ligand>
</feature>
<dbReference type="InterPro" id="IPR011079">
    <property type="entry name" value="Ala_racemase_C"/>
</dbReference>
<feature type="domain" description="Alanine racemase C-terminal" evidence="10">
    <location>
        <begin position="242"/>
        <end position="371"/>
    </location>
</feature>